<gene>
    <name evidence="2" type="ORF">CHA01nite_15610</name>
</gene>
<dbReference type="EMBL" id="BJYJ01000005">
    <property type="protein sequence ID" value="GEN75821.1"/>
    <property type="molecule type" value="Genomic_DNA"/>
</dbReference>
<feature type="transmembrane region" description="Helical" evidence="1">
    <location>
        <begin position="209"/>
        <end position="230"/>
    </location>
</feature>
<protein>
    <recommendedName>
        <fullName evidence="4">DUF1345 domain-containing protein</fullName>
    </recommendedName>
</protein>
<feature type="transmembrane region" description="Helical" evidence="1">
    <location>
        <begin position="42"/>
        <end position="64"/>
    </location>
</feature>
<dbReference type="Proteomes" id="UP000321863">
    <property type="component" value="Unassembled WGS sequence"/>
</dbReference>
<dbReference type="InterPro" id="IPR009781">
    <property type="entry name" value="DUF1345"/>
</dbReference>
<keyword evidence="1" id="KW-0472">Membrane</keyword>
<feature type="transmembrane region" description="Helical" evidence="1">
    <location>
        <begin position="84"/>
        <end position="105"/>
    </location>
</feature>
<evidence type="ECO:0000256" key="1">
    <source>
        <dbReference type="SAM" id="Phobius"/>
    </source>
</evidence>
<dbReference type="Pfam" id="PF07077">
    <property type="entry name" value="DUF1345"/>
    <property type="match status" value="1"/>
</dbReference>
<keyword evidence="1" id="KW-1133">Transmembrane helix</keyword>
<dbReference type="AlphaFoldDB" id="A0A511YKT4"/>
<name>A0A511YKT4_9FLAO</name>
<sequence length="232" mass="26561">MTKMKTLDSFFLNLSPLKRGLISLLAAAVVFFLIFRLDLKPLIIVIFCWLAFSVVFLFLDWQVILHRKVDDIRKKARADDGNAIFVFSTIIIASLASMFAIFFLITSKDKGVQKEIYFLPAVLGAMILSWIMVQTQYIFHYARKYYDEDPSGKKEETGGLKFPTEDENETYHPDYLDFAYYSFCMGCTFQVSDISITSKNLRRITMIHGLLAFFMNTFVVALTINLVAGLNG</sequence>
<comment type="caution">
    <text evidence="2">The sequence shown here is derived from an EMBL/GenBank/DDBJ whole genome shotgun (WGS) entry which is preliminary data.</text>
</comment>
<accession>A0A511YKT4</accession>
<feature type="transmembrane region" description="Helical" evidence="1">
    <location>
        <begin position="20"/>
        <end position="35"/>
    </location>
</feature>
<keyword evidence="3" id="KW-1185">Reference proteome</keyword>
<evidence type="ECO:0000313" key="3">
    <source>
        <dbReference type="Proteomes" id="UP000321863"/>
    </source>
</evidence>
<feature type="transmembrane region" description="Helical" evidence="1">
    <location>
        <begin position="117"/>
        <end position="139"/>
    </location>
</feature>
<organism evidence="2 3">
    <name type="scientific">Chryseobacterium hagamense</name>
    <dbReference type="NCBI Taxonomy" id="395935"/>
    <lineage>
        <taxon>Bacteria</taxon>
        <taxon>Pseudomonadati</taxon>
        <taxon>Bacteroidota</taxon>
        <taxon>Flavobacteriia</taxon>
        <taxon>Flavobacteriales</taxon>
        <taxon>Weeksellaceae</taxon>
        <taxon>Chryseobacterium group</taxon>
        <taxon>Chryseobacterium</taxon>
    </lineage>
</organism>
<reference evidence="2 3" key="1">
    <citation type="submission" date="2019-07" db="EMBL/GenBank/DDBJ databases">
        <title>Whole genome shotgun sequence of Chryseobacterium hagamense NBRC 105253.</title>
        <authorList>
            <person name="Hosoyama A."/>
            <person name="Uohara A."/>
            <person name="Ohji S."/>
            <person name="Ichikawa N."/>
        </authorList>
    </citation>
    <scope>NUCLEOTIDE SEQUENCE [LARGE SCALE GENOMIC DNA]</scope>
    <source>
        <strain evidence="2 3">NBRC 105253</strain>
    </source>
</reference>
<evidence type="ECO:0008006" key="4">
    <source>
        <dbReference type="Google" id="ProtNLM"/>
    </source>
</evidence>
<keyword evidence="1" id="KW-0812">Transmembrane</keyword>
<evidence type="ECO:0000313" key="2">
    <source>
        <dbReference type="EMBL" id="GEN75821.1"/>
    </source>
</evidence>
<proteinExistence type="predicted"/>